<evidence type="ECO:0000256" key="14">
    <source>
        <dbReference type="PIRNR" id="PIRNR006404"/>
    </source>
</evidence>
<evidence type="ECO:0000256" key="9">
    <source>
        <dbReference type="ARBA" id="ARBA00022833"/>
    </source>
</evidence>
<feature type="transmembrane region" description="Helical" evidence="14">
    <location>
        <begin position="239"/>
        <end position="261"/>
    </location>
</feature>
<evidence type="ECO:0000256" key="12">
    <source>
        <dbReference type="ARBA" id="ARBA00023122"/>
    </source>
</evidence>
<dbReference type="Proteomes" id="UP001589748">
    <property type="component" value="Unassembled WGS sequence"/>
</dbReference>
<evidence type="ECO:0000256" key="8">
    <source>
        <dbReference type="ARBA" id="ARBA00022801"/>
    </source>
</evidence>
<protein>
    <recommendedName>
        <fullName evidence="14">Zinc metalloprotease</fullName>
    </recommendedName>
</protein>
<evidence type="ECO:0000256" key="10">
    <source>
        <dbReference type="ARBA" id="ARBA00022989"/>
    </source>
</evidence>
<accession>A0ABV5LQU7</accession>
<comment type="similarity">
    <text evidence="2 14">Belongs to the peptidase M50B family.</text>
</comment>
<evidence type="ECO:0000313" key="17">
    <source>
        <dbReference type="Proteomes" id="UP001589748"/>
    </source>
</evidence>
<keyword evidence="17" id="KW-1185">Reference proteome</keyword>
<reference evidence="16 17" key="1">
    <citation type="submission" date="2024-09" db="EMBL/GenBank/DDBJ databases">
        <authorList>
            <person name="Sun Q."/>
            <person name="Mori K."/>
        </authorList>
    </citation>
    <scope>NUCLEOTIDE SEQUENCE [LARGE SCALE GENOMIC DNA]</scope>
    <source>
        <strain evidence="16 17">TISTR 1856</strain>
    </source>
</reference>
<keyword evidence="12" id="KW-0129">CBS domain</keyword>
<keyword evidence="6 14" id="KW-0479">Metal-binding</keyword>
<keyword evidence="8 14" id="KW-0378">Hydrolase</keyword>
<organism evidence="16 17">
    <name type="scientific">Kineococcus gynurae</name>
    <dbReference type="NCBI Taxonomy" id="452979"/>
    <lineage>
        <taxon>Bacteria</taxon>
        <taxon>Bacillati</taxon>
        <taxon>Actinomycetota</taxon>
        <taxon>Actinomycetes</taxon>
        <taxon>Kineosporiales</taxon>
        <taxon>Kineosporiaceae</taxon>
        <taxon>Kineococcus</taxon>
    </lineage>
</organism>
<evidence type="ECO:0000256" key="1">
    <source>
        <dbReference type="ARBA" id="ARBA00004651"/>
    </source>
</evidence>
<dbReference type="InterPro" id="IPR016483">
    <property type="entry name" value="UCP006404_Pept_M50_CBS"/>
</dbReference>
<dbReference type="PANTHER" id="PTHR39188">
    <property type="entry name" value="MEMBRANE-ASSOCIATED ZINC METALLOPROTEASE M50B"/>
    <property type="match status" value="1"/>
</dbReference>
<comment type="cofactor">
    <cofactor evidence="14">
        <name>Zn(2+)</name>
        <dbReference type="ChEBI" id="CHEBI:29105"/>
    </cofactor>
    <text evidence="14">Binds 1 zinc ion per subunit.</text>
</comment>
<evidence type="ECO:0000259" key="15">
    <source>
        <dbReference type="Pfam" id="PF02163"/>
    </source>
</evidence>
<evidence type="ECO:0000256" key="11">
    <source>
        <dbReference type="ARBA" id="ARBA00023049"/>
    </source>
</evidence>
<dbReference type="EMBL" id="JBHMDM010000003">
    <property type="protein sequence ID" value="MFB9376462.1"/>
    <property type="molecule type" value="Genomic_DNA"/>
</dbReference>
<dbReference type="RefSeq" id="WP_380138306.1">
    <property type="nucleotide sequence ID" value="NZ_JBHLUI010000009.1"/>
</dbReference>
<keyword evidence="13 14" id="KW-0472">Membrane</keyword>
<keyword evidence="5 14" id="KW-0812">Transmembrane</keyword>
<feature type="transmembrane region" description="Helical" evidence="14">
    <location>
        <begin position="123"/>
        <end position="144"/>
    </location>
</feature>
<feature type="transmembrane region" description="Helical" evidence="14">
    <location>
        <begin position="60"/>
        <end position="82"/>
    </location>
</feature>
<sequence>MVPTSTRDTAPARRPGIPLGRPFGVPLFLAPSWFLFAGVIVLIFGPIVETRIPGPTTDPATAATAYAVAFGYAVLLLVSVLLHEIAHAVAARAVGMRVAGIVLNVWGGHTSFREDVSSPGRSLLIAVVGPITNGLIALLAYRVAAGASAGPNDPGTLGIGGLLLGALALSNLLLCIFNLLPGLPLDGGHALEALVWKIRGDRLAGTVAAAWTGRVLAVAVLALAILLPWLRGGQPSFTSVIWAGLVGALLWQGASASLAWAGQARRVPHLSARTLQRPAIAVASGASVEEVVRSARAAIDAGATRGGDGDLEVVLVTDAGVPVAVVDTAALRRIPAERRGEVGIGAAARALPPRAWVPEDLAGEELLATLTARPGEHVVIGGGGRVVGLLHTGDVVAAVTRR</sequence>
<dbReference type="PANTHER" id="PTHR39188:SF3">
    <property type="entry name" value="STAGE IV SPORULATION PROTEIN FB"/>
    <property type="match status" value="1"/>
</dbReference>
<feature type="domain" description="Peptidase M50" evidence="15">
    <location>
        <begin position="163"/>
        <end position="219"/>
    </location>
</feature>
<evidence type="ECO:0000256" key="5">
    <source>
        <dbReference type="ARBA" id="ARBA00022692"/>
    </source>
</evidence>
<keyword evidence="9 14" id="KW-0862">Zinc</keyword>
<dbReference type="GO" id="GO:0006508">
    <property type="term" value="P:proteolysis"/>
    <property type="evidence" value="ECO:0007669"/>
    <property type="project" value="UniProtKB-KW"/>
</dbReference>
<evidence type="ECO:0000256" key="7">
    <source>
        <dbReference type="ARBA" id="ARBA00022737"/>
    </source>
</evidence>
<dbReference type="InterPro" id="IPR008915">
    <property type="entry name" value="Peptidase_M50"/>
</dbReference>
<gene>
    <name evidence="16" type="ORF">ACFFVI_05730</name>
</gene>
<keyword evidence="11 14" id="KW-0482">Metalloprotease</keyword>
<keyword evidence="7" id="KW-0677">Repeat</keyword>
<evidence type="ECO:0000313" key="16">
    <source>
        <dbReference type="EMBL" id="MFB9376462.1"/>
    </source>
</evidence>
<feature type="transmembrane region" description="Helical" evidence="14">
    <location>
        <begin position="156"/>
        <end position="183"/>
    </location>
</feature>
<feature type="transmembrane region" description="Helical" evidence="14">
    <location>
        <begin position="203"/>
        <end position="227"/>
    </location>
</feature>
<feature type="transmembrane region" description="Helical" evidence="14">
    <location>
        <begin position="23"/>
        <end position="48"/>
    </location>
</feature>
<dbReference type="Pfam" id="PF02163">
    <property type="entry name" value="Peptidase_M50"/>
    <property type="match status" value="2"/>
</dbReference>
<evidence type="ECO:0000256" key="3">
    <source>
        <dbReference type="ARBA" id="ARBA00022475"/>
    </source>
</evidence>
<dbReference type="GO" id="GO:0008233">
    <property type="term" value="F:peptidase activity"/>
    <property type="evidence" value="ECO:0007669"/>
    <property type="project" value="UniProtKB-KW"/>
</dbReference>
<evidence type="ECO:0000256" key="13">
    <source>
        <dbReference type="ARBA" id="ARBA00023136"/>
    </source>
</evidence>
<feature type="domain" description="Peptidase M50" evidence="15">
    <location>
        <begin position="73"/>
        <end position="144"/>
    </location>
</feature>
<keyword evidence="4 14" id="KW-0645">Protease</keyword>
<name>A0ABV5LQU7_9ACTN</name>
<evidence type="ECO:0000256" key="6">
    <source>
        <dbReference type="ARBA" id="ARBA00022723"/>
    </source>
</evidence>
<comment type="subcellular location">
    <subcellularLocation>
        <location evidence="1 14">Cell membrane</location>
        <topology evidence="1 14">Multi-pass membrane protein</topology>
    </subcellularLocation>
</comment>
<dbReference type="PIRSF" id="PIRSF006404">
    <property type="entry name" value="UCP006404_Pept_M50_CBS"/>
    <property type="match status" value="1"/>
</dbReference>
<comment type="caution">
    <text evidence="16">The sequence shown here is derived from an EMBL/GenBank/DDBJ whole genome shotgun (WGS) entry which is preliminary data.</text>
</comment>
<proteinExistence type="inferred from homology"/>
<evidence type="ECO:0000256" key="2">
    <source>
        <dbReference type="ARBA" id="ARBA00007931"/>
    </source>
</evidence>
<evidence type="ECO:0000256" key="4">
    <source>
        <dbReference type="ARBA" id="ARBA00022670"/>
    </source>
</evidence>
<keyword evidence="10 14" id="KW-1133">Transmembrane helix</keyword>
<keyword evidence="3 14" id="KW-1003">Cell membrane</keyword>